<dbReference type="SUPFAM" id="SSF46785">
    <property type="entry name" value="Winged helix' DNA-binding domain"/>
    <property type="match status" value="1"/>
</dbReference>
<evidence type="ECO:0000256" key="4">
    <source>
        <dbReference type="ARBA" id="ARBA00023125"/>
    </source>
</evidence>
<dbReference type="GO" id="GO:0003677">
    <property type="term" value="F:DNA binding"/>
    <property type="evidence" value="ECO:0007669"/>
    <property type="project" value="UniProtKB-KW"/>
</dbReference>
<dbReference type="Pfam" id="PF00392">
    <property type="entry name" value="GntR"/>
    <property type="match status" value="1"/>
</dbReference>
<sequence length="499" mass="56358">MSLASHPASDNNTPESSKLILKAAMKTLSGIWLDRDSNITLQDQVVQQVKALIRRGALHPQEMLPSSRELATQLRISRNTVVYAYDRLVSEGYVEARFRSGVFVSEVVPQQRRVRDSQAARHRKVLEREVAAPSGSLRAPLPFRPCQPDVSLFPLPMWNRLRGRALREHGKSLLHYQESCVSGLPALRQNIAQYLQASRGVQCDWRQIVITSGSQQALCLLARLLVPAFGSRVYMEDPGYLGARLAWQSVDARIVPGALDENGLQLPTSELRDLALIYTTPSRQFPTGVSLSLPRRLAILDYARRHKTWVIEDDYDAEFRYKAAPLPSLQSLDEDNRVIYVGTFSKALFPALRLGYVVVPAELFDRFRAAKHLMDDHGPLVDQATLAMFLESGAFHSHIRRCRKAYAERQECFLELFSQSDLPLEFRYTDGGMNLLGWLPEGSDDRRLSKRLREDGLDIPALTSYSLKARAPGLVFGFTAFDPATIRRGFARVREHFVL</sequence>
<dbReference type="PANTHER" id="PTHR46577">
    <property type="entry name" value="HTH-TYPE TRANSCRIPTIONAL REGULATORY PROTEIN GABR"/>
    <property type="match status" value="1"/>
</dbReference>
<dbReference type="InterPro" id="IPR051446">
    <property type="entry name" value="HTH_trans_reg/aminotransferase"/>
</dbReference>
<dbReference type="InParanoid" id="C1F7F6"/>
<dbReference type="PROSITE" id="PS50949">
    <property type="entry name" value="HTH_GNTR"/>
    <property type="match status" value="1"/>
</dbReference>
<dbReference type="InterPro" id="IPR015424">
    <property type="entry name" value="PyrdxlP-dep_Trfase"/>
</dbReference>
<dbReference type="KEGG" id="aca:ACP_3519"/>
<dbReference type="GO" id="GO:0008483">
    <property type="term" value="F:transaminase activity"/>
    <property type="evidence" value="ECO:0007669"/>
    <property type="project" value="UniProtKB-KW"/>
</dbReference>
<dbReference type="InterPro" id="IPR036388">
    <property type="entry name" value="WH-like_DNA-bd_sf"/>
</dbReference>
<evidence type="ECO:0000313" key="8">
    <source>
        <dbReference type="Proteomes" id="UP000002207"/>
    </source>
</evidence>
<dbReference type="FunCoup" id="C1F7F6">
    <property type="interactions" value="306"/>
</dbReference>
<dbReference type="CDD" id="cd07377">
    <property type="entry name" value="WHTH_GntR"/>
    <property type="match status" value="1"/>
</dbReference>
<protein>
    <submittedName>
        <fullName evidence="7">Transcriptional regulator, GntR family/aminotransferase, classes I and II</fullName>
    </submittedName>
</protein>
<evidence type="ECO:0000313" key="7">
    <source>
        <dbReference type="EMBL" id="ACO33356.1"/>
    </source>
</evidence>
<dbReference type="PRINTS" id="PR00035">
    <property type="entry name" value="HTHGNTR"/>
</dbReference>
<dbReference type="Pfam" id="PF00155">
    <property type="entry name" value="Aminotran_1_2"/>
    <property type="match status" value="1"/>
</dbReference>
<keyword evidence="7" id="KW-0032">Aminotransferase</keyword>
<dbReference type="InterPro" id="IPR015421">
    <property type="entry name" value="PyrdxlP-dep_Trfase_major"/>
</dbReference>
<evidence type="ECO:0000256" key="1">
    <source>
        <dbReference type="ARBA" id="ARBA00005384"/>
    </source>
</evidence>
<evidence type="ECO:0000256" key="3">
    <source>
        <dbReference type="ARBA" id="ARBA00023015"/>
    </source>
</evidence>
<dbReference type="PANTHER" id="PTHR46577:SF1">
    <property type="entry name" value="HTH-TYPE TRANSCRIPTIONAL REGULATORY PROTEIN GABR"/>
    <property type="match status" value="1"/>
</dbReference>
<keyword evidence="2" id="KW-0663">Pyridoxal phosphate</keyword>
<feature type="domain" description="HTH gntR-type" evidence="6">
    <location>
        <begin position="39"/>
        <end position="107"/>
    </location>
</feature>
<dbReference type="EMBL" id="CP001472">
    <property type="protein sequence ID" value="ACO33356.1"/>
    <property type="molecule type" value="Genomic_DNA"/>
</dbReference>
<dbReference type="InterPro" id="IPR036390">
    <property type="entry name" value="WH_DNA-bd_sf"/>
</dbReference>
<keyword evidence="3" id="KW-0805">Transcription regulation</keyword>
<dbReference type="Proteomes" id="UP000002207">
    <property type="component" value="Chromosome"/>
</dbReference>
<comment type="similarity">
    <text evidence="1">In the C-terminal section; belongs to the class-I pyridoxal-phosphate-dependent aminotransferase family.</text>
</comment>
<dbReference type="SUPFAM" id="SSF53383">
    <property type="entry name" value="PLP-dependent transferases"/>
    <property type="match status" value="1"/>
</dbReference>
<evidence type="ECO:0000259" key="6">
    <source>
        <dbReference type="PROSITE" id="PS50949"/>
    </source>
</evidence>
<proteinExistence type="inferred from homology"/>
<dbReference type="GO" id="GO:0030170">
    <property type="term" value="F:pyridoxal phosphate binding"/>
    <property type="evidence" value="ECO:0007669"/>
    <property type="project" value="InterPro"/>
</dbReference>
<dbReference type="SMART" id="SM00345">
    <property type="entry name" value="HTH_GNTR"/>
    <property type="match status" value="1"/>
</dbReference>
<keyword evidence="7" id="KW-0808">Transferase</keyword>
<name>C1F7F6_ACIC5</name>
<keyword evidence="8" id="KW-1185">Reference proteome</keyword>
<dbReference type="GO" id="GO:0003700">
    <property type="term" value="F:DNA-binding transcription factor activity"/>
    <property type="evidence" value="ECO:0007669"/>
    <property type="project" value="InterPro"/>
</dbReference>
<dbReference type="eggNOG" id="COG1167">
    <property type="taxonomic scope" value="Bacteria"/>
</dbReference>
<dbReference type="InterPro" id="IPR000524">
    <property type="entry name" value="Tscrpt_reg_HTH_GntR"/>
</dbReference>
<dbReference type="AlphaFoldDB" id="C1F7F6"/>
<gene>
    <name evidence="7" type="ordered locus">ACP_3519</name>
</gene>
<dbReference type="HOGENOM" id="CLU_017584_0_1_0"/>
<organism evidence="7 8">
    <name type="scientific">Acidobacterium capsulatum (strain ATCC 51196 / DSM 11244 / BCRC 80197 / JCM 7670 / NBRC 15755 / NCIMB 13165 / 161)</name>
    <dbReference type="NCBI Taxonomy" id="240015"/>
    <lineage>
        <taxon>Bacteria</taxon>
        <taxon>Pseudomonadati</taxon>
        <taxon>Acidobacteriota</taxon>
        <taxon>Terriglobia</taxon>
        <taxon>Terriglobales</taxon>
        <taxon>Acidobacteriaceae</taxon>
        <taxon>Acidobacterium</taxon>
    </lineage>
</organism>
<evidence type="ECO:0000256" key="5">
    <source>
        <dbReference type="ARBA" id="ARBA00023163"/>
    </source>
</evidence>
<evidence type="ECO:0000256" key="2">
    <source>
        <dbReference type="ARBA" id="ARBA00022898"/>
    </source>
</evidence>
<accession>C1F7F6</accession>
<dbReference type="Gene3D" id="3.40.640.10">
    <property type="entry name" value="Type I PLP-dependent aspartate aminotransferase-like (Major domain)"/>
    <property type="match status" value="1"/>
</dbReference>
<keyword evidence="4" id="KW-0238">DNA-binding</keyword>
<reference evidence="7 8" key="1">
    <citation type="journal article" date="2009" name="Appl. Environ. Microbiol.">
        <title>Three genomes from the phylum Acidobacteria provide insight into the lifestyles of these microorganisms in soils.</title>
        <authorList>
            <person name="Ward N.L."/>
            <person name="Challacombe J.F."/>
            <person name="Janssen P.H."/>
            <person name="Henrissat B."/>
            <person name="Coutinho P.M."/>
            <person name="Wu M."/>
            <person name="Xie G."/>
            <person name="Haft D.H."/>
            <person name="Sait M."/>
            <person name="Badger J."/>
            <person name="Barabote R.D."/>
            <person name="Bradley B."/>
            <person name="Brettin T.S."/>
            <person name="Brinkac L.M."/>
            <person name="Bruce D."/>
            <person name="Creasy T."/>
            <person name="Daugherty S.C."/>
            <person name="Davidsen T.M."/>
            <person name="DeBoy R.T."/>
            <person name="Detter J.C."/>
            <person name="Dodson R.J."/>
            <person name="Durkin A.S."/>
            <person name="Ganapathy A."/>
            <person name="Gwinn-Giglio M."/>
            <person name="Han C.S."/>
            <person name="Khouri H."/>
            <person name="Kiss H."/>
            <person name="Kothari S.P."/>
            <person name="Madupu R."/>
            <person name="Nelson K.E."/>
            <person name="Nelson W.C."/>
            <person name="Paulsen I."/>
            <person name="Penn K."/>
            <person name="Ren Q."/>
            <person name="Rosovitz M.J."/>
            <person name="Selengut J.D."/>
            <person name="Shrivastava S."/>
            <person name="Sullivan S.A."/>
            <person name="Tapia R."/>
            <person name="Thompson L.S."/>
            <person name="Watkins K.L."/>
            <person name="Yang Q."/>
            <person name="Yu C."/>
            <person name="Zafar N."/>
            <person name="Zhou L."/>
            <person name="Kuske C.R."/>
        </authorList>
    </citation>
    <scope>NUCLEOTIDE SEQUENCE [LARGE SCALE GENOMIC DNA]</scope>
    <source>
        <strain evidence="8">ATCC 51196 / DSM 11244 / BCRC 80197 / JCM 7670 / NBRC 15755 / NCIMB 13165 / 161</strain>
    </source>
</reference>
<dbReference type="Gene3D" id="1.10.10.10">
    <property type="entry name" value="Winged helix-like DNA-binding domain superfamily/Winged helix DNA-binding domain"/>
    <property type="match status" value="1"/>
</dbReference>
<keyword evidence="5" id="KW-0804">Transcription</keyword>
<dbReference type="CDD" id="cd00609">
    <property type="entry name" value="AAT_like"/>
    <property type="match status" value="1"/>
</dbReference>
<dbReference type="InterPro" id="IPR004839">
    <property type="entry name" value="Aminotransferase_I/II_large"/>
</dbReference>